<dbReference type="PANTHER" id="PTHR11092">
    <property type="entry name" value="SUGAR NUCLEOTIDE EPIMERASE RELATED"/>
    <property type="match status" value="1"/>
</dbReference>
<dbReference type="InterPro" id="IPR013549">
    <property type="entry name" value="DUF1731"/>
</dbReference>
<dbReference type="SUPFAM" id="SSF51735">
    <property type="entry name" value="NAD(P)-binding Rossmann-fold domains"/>
    <property type="match status" value="1"/>
</dbReference>
<dbReference type="Proteomes" id="UP001652623">
    <property type="component" value="Chromosome 9"/>
</dbReference>
<dbReference type="InterPro" id="IPR010099">
    <property type="entry name" value="SDR39U1"/>
</dbReference>
<accession>A0ABM3ZSW2</accession>
<organism evidence="3 4">
    <name type="scientific">Ziziphus jujuba</name>
    <name type="common">Chinese jujube</name>
    <name type="synonym">Ziziphus sativa</name>
    <dbReference type="NCBI Taxonomy" id="326968"/>
    <lineage>
        <taxon>Eukaryota</taxon>
        <taxon>Viridiplantae</taxon>
        <taxon>Streptophyta</taxon>
        <taxon>Embryophyta</taxon>
        <taxon>Tracheophyta</taxon>
        <taxon>Spermatophyta</taxon>
        <taxon>Magnoliopsida</taxon>
        <taxon>eudicotyledons</taxon>
        <taxon>Gunneridae</taxon>
        <taxon>Pentapetalae</taxon>
        <taxon>rosids</taxon>
        <taxon>fabids</taxon>
        <taxon>Rosales</taxon>
        <taxon>Rhamnaceae</taxon>
        <taxon>Paliureae</taxon>
        <taxon>Ziziphus</taxon>
    </lineage>
</organism>
<evidence type="ECO:0000313" key="3">
    <source>
        <dbReference type="Proteomes" id="UP001652623"/>
    </source>
</evidence>
<evidence type="ECO:0000313" key="4">
    <source>
        <dbReference type="RefSeq" id="XP_060667565.1"/>
    </source>
</evidence>
<dbReference type="RefSeq" id="XP_060667565.1">
    <property type="nucleotide sequence ID" value="XM_060811582.1"/>
</dbReference>
<protein>
    <submittedName>
        <fullName evidence="4">Epimerase family protein SDR39U1 homolog, chloroplastic isoform X2</fullName>
    </submittedName>
</protein>
<keyword evidence="3" id="KW-1185">Reference proteome</keyword>
<gene>
    <name evidence="4" type="primary">LOC107426780</name>
</gene>
<dbReference type="NCBIfam" id="TIGR01777">
    <property type="entry name" value="yfcH"/>
    <property type="match status" value="1"/>
</dbReference>
<dbReference type="Gene3D" id="3.40.50.720">
    <property type="entry name" value="NAD(P)-binding Rossmann-like Domain"/>
    <property type="match status" value="1"/>
</dbReference>
<feature type="domain" description="DUF1731" evidence="2">
    <location>
        <begin position="254"/>
        <end position="300"/>
    </location>
</feature>
<evidence type="ECO:0000259" key="2">
    <source>
        <dbReference type="Pfam" id="PF08338"/>
    </source>
</evidence>
<proteinExistence type="predicted"/>
<feature type="domain" description="NAD-dependent epimerase/dehydratase" evidence="1">
    <location>
        <begin position="3"/>
        <end position="220"/>
    </location>
</feature>
<dbReference type="PANTHER" id="PTHR11092:SF0">
    <property type="entry name" value="EPIMERASE FAMILY PROTEIN SDR39U1"/>
    <property type="match status" value="1"/>
</dbReference>
<dbReference type="InterPro" id="IPR001509">
    <property type="entry name" value="Epimerase_deHydtase"/>
</dbReference>
<dbReference type="Pfam" id="PF01370">
    <property type="entry name" value="Epimerase"/>
    <property type="match status" value="1"/>
</dbReference>
<sequence length="302" mass="32979">MIISITGATGFVGRRLVQRLSTDNHNVRVLTRSRSKAELIFPVKDFPGIVIAEEPEWKGCIQGSHGVVNLAGMPISTRWSSEIKKEIKQSRIRVTSKIVGLINDTPDTVRPKVLVSATAVGYYGTSETQIFDEQSPSGNDYLAEVCREWEAEALKVNKDVRLALIRIGVVLGKDGGALAKMVPLFKVFAGGPLGSGNQWFSWIHLDDIVNLIYEALSNPSYKGVINGTAPNPVRLAEMCEHLGNVLGRPSWLPVPDFALKAVLGEGATVVLDGQRVLPARAKELGFPFKYSYIKDALRAILS</sequence>
<evidence type="ECO:0000259" key="1">
    <source>
        <dbReference type="Pfam" id="PF01370"/>
    </source>
</evidence>
<name>A0ABM3ZSW2_ZIZJJ</name>
<dbReference type="GeneID" id="107426780"/>
<dbReference type="InterPro" id="IPR036291">
    <property type="entry name" value="NAD(P)-bd_dom_sf"/>
</dbReference>
<reference evidence="4" key="1">
    <citation type="submission" date="2025-08" db="UniProtKB">
        <authorList>
            <consortium name="RefSeq"/>
        </authorList>
    </citation>
    <scope>IDENTIFICATION</scope>
    <source>
        <tissue evidence="4">Seedling</tissue>
    </source>
</reference>
<dbReference type="Pfam" id="PF08338">
    <property type="entry name" value="DUF1731"/>
    <property type="match status" value="1"/>
</dbReference>
<dbReference type="CDD" id="cd05242">
    <property type="entry name" value="SDR_a8"/>
    <property type="match status" value="1"/>
</dbReference>